<name>A0ABT5GIX5_9MICO</name>
<evidence type="ECO:0000313" key="10">
    <source>
        <dbReference type="Proteomes" id="UP001150259"/>
    </source>
</evidence>
<reference evidence="9 10" key="1">
    <citation type="submission" date="2022-11" db="EMBL/GenBank/DDBJ databases">
        <title>Anaerobic phenanthrene biodegradation by a DNRA strain PheN6.</title>
        <authorList>
            <person name="Zhang Z."/>
        </authorList>
    </citation>
    <scope>NUCLEOTIDE SEQUENCE [LARGE SCALE GENOMIC DNA]</scope>
    <source>
        <strain evidence="9 10">PheN6</strain>
    </source>
</reference>
<evidence type="ECO:0000256" key="5">
    <source>
        <dbReference type="ARBA" id="ARBA00022692"/>
    </source>
</evidence>
<dbReference type="Proteomes" id="UP001150259">
    <property type="component" value="Unassembled WGS sequence"/>
</dbReference>
<keyword evidence="4" id="KW-1003">Cell membrane</keyword>
<sequence length="379" mass="39794">MTDNAIPPRPADPAPTSPVPPAVRAASEWSLRLLVIGVGLYVATLLLREFSQIVVPLLVALLLAAMLVPISRRLKRVMPVGLAAGSTVVGVIVLVSALFTLIGQQFSSGFSELTAQLAVGLEQIRDWVRTTFSISDSEFDTYFESFRDSVSSSGNLGKTAADVGLTATHFIAGIFIALFALFFFLYDGPRIWSWLVRLFPRVARSRVDSSGRIAWDQLSAFVRATIIVALVDAVGIALGATILQVPFAFAIGVLVFLFAFIPIVGALLSGAVAVILALVAHGFGVALIMLAVVIGVQQLESHVLQPLLLGHAVSVHPLAVILAIAAGSTVAGIVGALAAVPLAAVVNAVGKHLLLKESEAELEEELEESAEEGSAPAKP</sequence>
<accession>A0ABT5GIX5</accession>
<keyword evidence="10" id="KW-1185">Reference proteome</keyword>
<dbReference type="InterPro" id="IPR002549">
    <property type="entry name" value="AI-2E-like"/>
</dbReference>
<dbReference type="PANTHER" id="PTHR21716:SF53">
    <property type="entry name" value="PERMEASE PERM-RELATED"/>
    <property type="match status" value="1"/>
</dbReference>
<evidence type="ECO:0000256" key="6">
    <source>
        <dbReference type="ARBA" id="ARBA00022989"/>
    </source>
</evidence>
<comment type="caution">
    <text evidence="9">The sequence shown here is derived from an EMBL/GenBank/DDBJ whole genome shotgun (WGS) entry which is preliminary data.</text>
</comment>
<evidence type="ECO:0000256" key="2">
    <source>
        <dbReference type="ARBA" id="ARBA00009773"/>
    </source>
</evidence>
<dbReference type="RefSeq" id="WP_272462775.1">
    <property type="nucleotide sequence ID" value="NZ_JAPFQL010000057.1"/>
</dbReference>
<evidence type="ECO:0000256" key="7">
    <source>
        <dbReference type="ARBA" id="ARBA00023136"/>
    </source>
</evidence>
<feature type="transmembrane region" description="Helical" evidence="8">
    <location>
        <begin position="53"/>
        <end position="70"/>
    </location>
</feature>
<keyword evidence="3" id="KW-0813">Transport</keyword>
<feature type="transmembrane region" description="Helical" evidence="8">
    <location>
        <begin position="275"/>
        <end position="299"/>
    </location>
</feature>
<keyword evidence="7 8" id="KW-0472">Membrane</keyword>
<keyword evidence="5 8" id="KW-0812">Transmembrane</keyword>
<dbReference type="Pfam" id="PF01594">
    <property type="entry name" value="AI-2E_transport"/>
    <property type="match status" value="1"/>
</dbReference>
<feature type="transmembrane region" description="Helical" evidence="8">
    <location>
        <begin position="220"/>
        <end position="241"/>
    </location>
</feature>
<feature type="transmembrane region" description="Helical" evidence="8">
    <location>
        <begin position="247"/>
        <end position="268"/>
    </location>
</feature>
<keyword evidence="6 8" id="KW-1133">Transmembrane helix</keyword>
<feature type="transmembrane region" description="Helical" evidence="8">
    <location>
        <begin position="319"/>
        <end position="346"/>
    </location>
</feature>
<evidence type="ECO:0000313" key="9">
    <source>
        <dbReference type="EMBL" id="MDC5698202.1"/>
    </source>
</evidence>
<organism evidence="9 10">
    <name type="scientific">Intrasporangium calvum</name>
    <dbReference type="NCBI Taxonomy" id="53358"/>
    <lineage>
        <taxon>Bacteria</taxon>
        <taxon>Bacillati</taxon>
        <taxon>Actinomycetota</taxon>
        <taxon>Actinomycetes</taxon>
        <taxon>Micrococcales</taxon>
        <taxon>Intrasporangiaceae</taxon>
        <taxon>Intrasporangium</taxon>
    </lineage>
</organism>
<proteinExistence type="inferred from homology"/>
<dbReference type="PANTHER" id="PTHR21716">
    <property type="entry name" value="TRANSMEMBRANE PROTEIN"/>
    <property type="match status" value="1"/>
</dbReference>
<dbReference type="EMBL" id="JAPFQL010000057">
    <property type="protein sequence ID" value="MDC5698202.1"/>
    <property type="molecule type" value="Genomic_DNA"/>
</dbReference>
<comment type="similarity">
    <text evidence="2">Belongs to the autoinducer-2 exporter (AI-2E) (TC 2.A.86) family.</text>
</comment>
<gene>
    <name evidence="9" type="ORF">OO014_13115</name>
</gene>
<feature type="transmembrane region" description="Helical" evidence="8">
    <location>
        <begin position="82"/>
        <end position="102"/>
    </location>
</feature>
<evidence type="ECO:0000256" key="3">
    <source>
        <dbReference type="ARBA" id="ARBA00022448"/>
    </source>
</evidence>
<evidence type="ECO:0000256" key="8">
    <source>
        <dbReference type="SAM" id="Phobius"/>
    </source>
</evidence>
<comment type="subcellular location">
    <subcellularLocation>
        <location evidence="1">Cell membrane</location>
        <topology evidence="1">Multi-pass membrane protein</topology>
    </subcellularLocation>
</comment>
<evidence type="ECO:0000256" key="1">
    <source>
        <dbReference type="ARBA" id="ARBA00004651"/>
    </source>
</evidence>
<feature type="transmembrane region" description="Helical" evidence="8">
    <location>
        <begin position="163"/>
        <end position="186"/>
    </location>
</feature>
<protein>
    <submittedName>
        <fullName evidence="9">AI-2E family transporter</fullName>
    </submittedName>
</protein>
<feature type="transmembrane region" description="Helical" evidence="8">
    <location>
        <begin position="29"/>
        <end position="47"/>
    </location>
</feature>
<evidence type="ECO:0000256" key="4">
    <source>
        <dbReference type="ARBA" id="ARBA00022475"/>
    </source>
</evidence>